<dbReference type="GeneID" id="89992040"/>
<name>A0ABZ2B2R7_9TREE</name>
<protein>
    <submittedName>
        <fullName evidence="1">Uncharacterized protein</fullName>
    </submittedName>
</protein>
<evidence type="ECO:0000313" key="1">
    <source>
        <dbReference type="EMBL" id="WVO23912.1"/>
    </source>
</evidence>
<proteinExistence type="predicted"/>
<sequence>MQASSQCSPNNIYSLEYDNKHRDEFQKMMSRPKGQPCRETYAGLSRTAGCEMKRWMSRAHEQYLSTAITPK</sequence>
<dbReference type="EMBL" id="CP143814">
    <property type="protein sequence ID" value="WVO23912.1"/>
    <property type="molecule type" value="Genomic_DNA"/>
</dbReference>
<dbReference type="Proteomes" id="UP001432216">
    <property type="component" value="Chromosome 9"/>
</dbReference>
<accession>A0ABZ2B2R7</accession>
<dbReference type="RefSeq" id="XP_064723151.1">
    <property type="nucleotide sequence ID" value="XM_064867079.1"/>
</dbReference>
<reference evidence="1 2" key="1">
    <citation type="submission" date="2024-01" db="EMBL/GenBank/DDBJ databases">
        <title>Comparative genomics of Cryptococcus and Kwoniella reveals pathogenesis evolution and contrasting modes of karyotype evolution via chromosome fusion or intercentromeric recombination.</title>
        <authorList>
            <person name="Coelho M.A."/>
            <person name="David-Palma M."/>
            <person name="Shea T."/>
            <person name="Bowers K."/>
            <person name="McGinley-Smith S."/>
            <person name="Mohammad A.W."/>
            <person name="Gnirke A."/>
            <person name="Yurkov A.M."/>
            <person name="Nowrousian M."/>
            <person name="Sun S."/>
            <person name="Cuomo C.A."/>
            <person name="Heitman J."/>
        </authorList>
    </citation>
    <scope>NUCLEOTIDE SEQUENCE [LARGE SCALE GENOMIC DNA]</scope>
    <source>
        <strain evidence="1 2">7685027</strain>
    </source>
</reference>
<evidence type="ECO:0000313" key="2">
    <source>
        <dbReference type="Proteomes" id="UP001432216"/>
    </source>
</evidence>
<gene>
    <name evidence="1" type="ORF">IAS62_005270</name>
</gene>
<organism evidence="1 2">
    <name type="scientific">Cryptococcus decagattii</name>
    <dbReference type="NCBI Taxonomy" id="1859122"/>
    <lineage>
        <taxon>Eukaryota</taxon>
        <taxon>Fungi</taxon>
        <taxon>Dikarya</taxon>
        <taxon>Basidiomycota</taxon>
        <taxon>Agaricomycotina</taxon>
        <taxon>Tremellomycetes</taxon>
        <taxon>Tremellales</taxon>
        <taxon>Cryptococcaceae</taxon>
        <taxon>Cryptococcus</taxon>
        <taxon>Cryptococcus gattii species complex</taxon>
    </lineage>
</organism>
<keyword evidence="2" id="KW-1185">Reference proteome</keyword>